<comment type="caution">
    <text evidence="3">The sequence shown here is derived from an EMBL/GenBank/DDBJ whole genome shotgun (WGS) entry which is preliminary data.</text>
</comment>
<dbReference type="NCBIfam" id="NF037970">
    <property type="entry name" value="vanZ_1"/>
    <property type="match status" value="1"/>
</dbReference>
<keyword evidence="4" id="KW-1185">Reference proteome</keyword>
<dbReference type="RefSeq" id="WP_327968428.1">
    <property type="nucleotide sequence ID" value="NZ_JARMQG010000167.1"/>
</dbReference>
<keyword evidence="1" id="KW-1133">Transmembrane helix</keyword>
<evidence type="ECO:0000256" key="1">
    <source>
        <dbReference type="SAM" id="Phobius"/>
    </source>
</evidence>
<evidence type="ECO:0000259" key="2">
    <source>
        <dbReference type="Pfam" id="PF04892"/>
    </source>
</evidence>
<dbReference type="InterPro" id="IPR006976">
    <property type="entry name" value="VanZ-like"/>
</dbReference>
<feature type="transmembrane region" description="Helical" evidence="1">
    <location>
        <begin position="6"/>
        <end position="29"/>
    </location>
</feature>
<sequence length="141" mass="16267">MKGNQKWWLLSTIIWMLVIFLVTQLPYFTGDHTAKALNKVVIKEHTMADVGRGFIDELNFLIRKASHLSAFGILAFLLYKVMGSYRFAWLVAFLYAMTDEWHQSFMPGRMASVKDVLIDGSGALIFLFLTYLVRRKRKKAA</sequence>
<proteinExistence type="predicted"/>
<name>A0ABU6NC28_9BACI</name>
<keyword evidence="1" id="KW-0472">Membrane</keyword>
<accession>A0ABU6NC28</accession>
<organism evidence="3 4">
    <name type="scientific">Bacillus xiapuensis</name>
    <dbReference type="NCBI Taxonomy" id="2014075"/>
    <lineage>
        <taxon>Bacteria</taxon>
        <taxon>Bacillati</taxon>
        <taxon>Bacillota</taxon>
        <taxon>Bacilli</taxon>
        <taxon>Bacillales</taxon>
        <taxon>Bacillaceae</taxon>
        <taxon>Bacillus</taxon>
    </lineage>
</organism>
<protein>
    <submittedName>
        <fullName evidence="3">VanZ family protein</fullName>
    </submittedName>
</protein>
<reference evidence="3 4" key="1">
    <citation type="submission" date="2023-03" db="EMBL/GenBank/DDBJ databases">
        <title>Bacillus Genome Sequencing.</title>
        <authorList>
            <person name="Dunlap C."/>
        </authorList>
    </citation>
    <scope>NUCLEOTIDE SEQUENCE [LARGE SCALE GENOMIC DNA]</scope>
    <source>
        <strain evidence="3 4">B-14544</strain>
    </source>
</reference>
<keyword evidence="1" id="KW-0812">Transmembrane</keyword>
<evidence type="ECO:0000313" key="3">
    <source>
        <dbReference type="EMBL" id="MED3563382.1"/>
    </source>
</evidence>
<gene>
    <name evidence="3" type="ORF">P4447_13150</name>
</gene>
<evidence type="ECO:0000313" key="4">
    <source>
        <dbReference type="Proteomes" id="UP001330749"/>
    </source>
</evidence>
<dbReference type="Pfam" id="PF04892">
    <property type="entry name" value="VanZ"/>
    <property type="match status" value="1"/>
</dbReference>
<dbReference type="Proteomes" id="UP001330749">
    <property type="component" value="Unassembled WGS sequence"/>
</dbReference>
<dbReference type="EMBL" id="JARMQG010000167">
    <property type="protein sequence ID" value="MED3563382.1"/>
    <property type="molecule type" value="Genomic_DNA"/>
</dbReference>
<feature type="transmembrane region" description="Helical" evidence="1">
    <location>
        <begin position="70"/>
        <end position="96"/>
    </location>
</feature>
<feature type="transmembrane region" description="Helical" evidence="1">
    <location>
        <begin position="116"/>
        <end position="133"/>
    </location>
</feature>
<feature type="domain" description="VanZ-like" evidence="2">
    <location>
        <begin position="9"/>
        <end position="133"/>
    </location>
</feature>